<evidence type="ECO:0000313" key="3">
    <source>
        <dbReference type="EMBL" id="OLY79322.1"/>
    </source>
</evidence>
<dbReference type="Gene3D" id="2.60.200.20">
    <property type="match status" value="1"/>
</dbReference>
<evidence type="ECO:0000313" key="4">
    <source>
        <dbReference type="Proteomes" id="UP000187455"/>
    </source>
</evidence>
<dbReference type="AlphaFoldDB" id="A0A1R0GQZ9"/>
<reference evidence="3 4" key="1">
    <citation type="journal article" date="2016" name="Mol. Biol. Evol.">
        <title>Genome-Wide Survey of Gut Fungi (Harpellales) Reveals the First Horizontally Transferred Ubiquitin Gene from a Mosquito Host.</title>
        <authorList>
            <person name="Wang Y."/>
            <person name="White M.M."/>
            <person name="Kvist S."/>
            <person name="Moncalvo J.M."/>
        </authorList>
    </citation>
    <scope>NUCLEOTIDE SEQUENCE [LARGE SCALE GENOMIC DNA]</scope>
    <source>
        <strain evidence="3 4">ALG-7-W6</strain>
    </source>
</reference>
<proteinExistence type="predicted"/>
<gene>
    <name evidence="3" type="ORF">AYI68_g6611</name>
</gene>
<name>A0A1R0GQZ9_9FUNG</name>
<evidence type="ECO:0000256" key="1">
    <source>
        <dbReference type="SAM" id="MobiDB-lite"/>
    </source>
</evidence>
<keyword evidence="4" id="KW-1185">Reference proteome</keyword>
<dbReference type="PROSITE" id="PS50006">
    <property type="entry name" value="FHA_DOMAIN"/>
    <property type="match status" value="1"/>
</dbReference>
<dbReference type="PANTHER" id="PTHR23308">
    <property type="entry name" value="NUCLEAR INHIBITOR OF PROTEIN PHOSPHATASE-1"/>
    <property type="match status" value="1"/>
</dbReference>
<dbReference type="Pfam" id="PF00498">
    <property type="entry name" value="FHA"/>
    <property type="match status" value="1"/>
</dbReference>
<sequence length="283" mass="33538">DSFSKRGKVDLPPNKFNSRSKHDTFPIHSKRDYSSDRYKRHRPQNRDRREYSPDRNNRDHSQNRDRRDRSQNRDRRDRSQNRDRRDRSQNRDRRDRSQNRDRRDRLEKRDSSTDNKHIDRDSKLPPDPEVLKKLEPNFKVSGKLAEDTNVVAGSLLKYNEPPDARKTTDKWRLYVFKDNVEIDLLMVHRSSAYLFGRDRKVADIPIDHPSCSGQHAVLQYRQTTTKDDSSPAVRPYLIDLDSTNGTTINGNKIPPQRFIQLFSQDVLKFGFSSREYVLLLDDS</sequence>
<dbReference type="OrthoDB" id="444265at2759"/>
<accession>A0A1R0GQZ9</accession>
<dbReference type="Proteomes" id="UP000187455">
    <property type="component" value="Unassembled WGS sequence"/>
</dbReference>
<feature type="compositionally biased region" description="Basic and acidic residues" evidence="1">
    <location>
        <begin position="44"/>
        <end position="131"/>
    </location>
</feature>
<dbReference type="STRING" id="133383.A0A1R0GQZ9"/>
<feature type="non-terminal residue" evidence="3">
    <location>
        <position position="1"/>
    </location>
</feature>
<protein>
    <submittedName>
        <fullName evidence="3">Smad nuclear interacting protein 1</fullName>
    </submittedName>
</protein>
<dbReference type="EMBL" id="LSSL01004629">
    <property type="protein sequence ID" value="OLY79322.1"/>
    <property type="molecule type" value="Genomic_DNA"/>
</dbReference>
<dbReference type="InterPro" id="IPR008984">
    <property type="entry name" value="SMAD_FHA_dom_sf"/>
</dbReference>
<dbReference type="InterPro" id="IPR000253">
    <property type="entry name" value="FHA_dom"/>
</dbReference>
<dbReference type="SMART" id="SM00240">
    <property type="entry name" value="FHA"/>
    <property type="match status" value="1"/>
</dbReference>
<feature type="region of interest" description="Disordered" evidence="1">
    <location>
        <begin position="1"/>
        <end position="131"/>
    </location>
</feature>
<organism evidence="3 4">
    <name type="scientific">Smittium mucronatum</name>
    <dbReference type="NCBI Taxonomy" id="133383"/>
    <lineage>
        <taxon>Eukaryota</taxon>
        <taxon>Fungi</taxon>
        <taxon>Fungi incertae sedis</taxon>
        <taxon>Zoopagomycota</taxon>
        <taxon>Kickxellomycotina</taxon>
        <taxon>Harpellomycetes</taxon>
        <taxon>Harpellales</taxon>
        <taxon>Legeriomycetaceae</taxon>
        <taxon>Smittium</taxon>
    </lineage>
</organism>
<dbReference type="SUPFAM" id="SSF49879">
    <property type="entry name" value="SMAD/FHA domain"/>
    <property type="match status" value="1"/>
</dbReference>
<comment type="caution">
    <text evidence="3">The sequence shown here is derived from an EMBL/GenBank/DDBJ whole genome shotgun (WGS) entry which is preliminary data.</text>
</comment>
<feature type="domain" description="FHA" evidence="2">
    <location>
        <begin position="193"/>
        <end position="253"/>
    </location>
</feature>
<feature type="compositionally biased region" description="Basic and acidic residues" evidence="1">
    <location>
        <begin position="20"/>
        <end position="37"/>
    </location>
</feature>
<evidence type="ECO:0000259" key="2">
    <source>
        <dbReference type="PROSITE" id="PS50006"/>
    </source>
</evidence>
<dbReference type="InterPro" id="IPR050923">
    <property type="entry name" value="Cell_Proc_Reg/RNA_Proc"/>
</dbReference>